<reference evidence="14 15" key="1">
    <citation type="journal article" date="2014" name="Genome Announc.">
        <title>Genome Sequence and Methylome of Soil Bacterium Gemmatirosa kalamazoonensis KBS708T, a Member of the Rarely Cultivated Gemmatimonadetes Phylum.</title>
        <authorList>
            <person name="Debruyn J.M."/>
            <person name="Radosevich M."/>
            <person name="Wommack K.E."/>
            <person name="Polson S.W."/>
            <person name="Hauser L.J."/>
            <person name="Fawaz M.N."/>
            <person name="Korlach J."/>
            <person name="Tsai Y.C."/>
        </authorList>
    </citation>
    <scope>NUCLEOTIDE SEQUENCE [LARGE SCALE GENOMIC DNA]</scope>
    <source>
        <strain evidence="14 15">KBS708</strain>
    </source>
</reference>
<dbReference type="GO" id="GO:0005506">
    <property type="term" value="F:iron ion binding"/>
    <property type="evidence" value="ECO:0007669"/>
    <property type="project" value="UniProtKB-UniRule"/>
</dbReference>
<evidence type="ECO:0000256" key="11">
    <source>
        <dbReference type="ARBA" id="ARBA00023136"/>
    </source>
</evidence>
<evidence type="ECO:0000256" key="9">
    <source>
        <dbReference type="ARBA" id="ARBA00023027"/>
    </source>
</evidence>
<keyword evidence="4 12" id="KW-0479">Metal-binding</keyword>
<name>W0RIA7_9BACT</name>
<comment type="similarity">
    <text evidence="12">Belongs to the complex I 23 kDa subunit family.</text>
</comment>
<evidence type="ECO:0000256" key="6">
    <source>
        <dbReference type="ARBA" id="ARBA00022967"/>
    </source>
</evidence>
<evidence type="ECO:0000256" key="5">
    <source>
        <dbReference type="ARBA" id="ARBA00022737"/>
    </source>
</evidence>
<dbReference type="eggNOG" id="COG1143">
    <property type="taxonomic scope" value="Bacteria"/>
</dbReference>
<comment type="function">
    <text evidence="12">NDH-1 shuttles electrons from NADH, via FMN and iron-sulfur (Fe-S) centers, to quinones in the respiratory chain. The immediate electron acceptor for the enzyme in this species is believed to be ubiquinone. Couples the redox reaction to proton translocation (for every two electrons transferred, four hydrogen ions are translocated across the cytoplasmic membrane), and thus conserves the redox energy in a proton gradient.</text>
</comment>
<evidence type="ECO:0000256" key="3">
    <source>
        <dbReference type="ARBA" id="ARBA00022719"/>
    </source>
</evidence>
<feature type="binding site" evidence="12">
    <location>
        <position position="110"/>
    </location>
    <ligand>
        <name>[4Fe-4S] cluster</name>
        <dbReference type="ChEBI" id="CHEBI:49883"/>
        <label>2</label>
    </ligand>
</feature>
<feature type="binding site" evidence="12">
    <location>
        <position position="116"/>
    </location>
    <ligand>
        <name>[4Fe-4S] cluster</name>
        <dbReference type="ChEBI" id="CHEBI:49883"/>
        <label>2</label>
    </ligand>
</feature>
<feature type="binding site" evidence="12">
    <location>
        <position position="71"/>
    </location>
    <ligand>
        <name>[4Fe-4S] cluster</name>
        <dbReference type="ChEBI" id="CHEBI:49883"/>
        <label>1</label>
    </ligand>
</feature>
<keyword evidence="7 12" id="KW-0408">Iron</keyword>
<dbReference type="EMBL" id="CP007128">
    <property type="protein sequence ID" value="AHG90824.1"/>
    <property type="molecule type" value="Genomic_DNA"/>
</dbReference>
<comment type="subunit">
    <text evidence="12">NDH-1 is composed of 14 different subunits. Subunits NuoA, H, J, K, L, M, N constitute the membrane sector of the complex.</text>
</comment>
<dbReference type="EC" id="7.1.1.-" evidence="12"/>
<keyword evidence="11 12" id="KW-0472">Membrane</keyword>
<dbReference type="Pfam" id="PF12838">
    <property type="entry name" value="Fer4_7"/>
    <property type="match status" value="1"/>
</dbReference>
<feature type="binding site" evidence="12">
    <location>
        <position position="120"/>
    </location>
    <ligand>
        <name>[4Fe-4S] cluster</name>
        <dbReference type="ChEBI" id="CHEBI:49883"/>
        <label>1</label>
    </ligand>
</feature>
<feature type="domain" description="4Fe-4S ferredoxin-type" evidence="13">
    <location>
        <begin position="101"/>
        <end position="130"/>
    </location>
</feature>
<evidence type="ECO:0000313" key="14">
    <source>
        <dbReference type="EMBL" id="AHG90824.1"/>
    </source>
</evidence>
<dbReference type="PANTHER" id="PTHR10849">
    <property type="entry name" value="NADH DEHYDROGENASE UBIQUINONE IRON-SULFUR PROTEIN 8, MITOCHONDRIAL"/>
    <property type="match status" value="1"/>
</dbReference>
<dbReference type="GO" id="GO:0005886">
    <property type="term" value="C:plasma membrane"/>
    <property type="evidence" value="ECO:0007669"/>
    <property type="project" value="UniProtKB-SubCell"/>
</dbReference>
<accession>W0RIA7</accession>
<evidence type="ECO:0000256" key="2">
    <source>
        <dbReference type="ARBA" id="ARBA00022485"/>
    </source>
</evidence>
<dbReference type="RefSeq" id="WP_236646260.1">
    <property type="nucleotide sequence ID" value="NZ_CP007128.1"/>
</dbReference>
<evidence type="ECO:0000256" key="10">
    <source>
        <dbReference type="ARBA" id="ARBA00023075"/>
    </source>
</evidence>
<evidence type="ECO:0000256" key="4">
    <source>
        <dbReference type="ARBA" id="ARBA00022723"/>
    </source>
</evidence>
<gene>
    <name evidence="12" type="primary">nuoI</name>
    <name evidence="14" type="ORF">J421_3287</name>
</gene>
<dbReference type="GO" id="GO:0048038">
    <property type="term" value="F:quinone binding"/>
    <property type="evidence" value="ECO:0007669"/>
    <property type="project" value="UniProtKB-KW"/>
</dbReference>
<dbReference type="InParanoid" id="W0RIA7"/>
<dbReference type="HOGENOM" id="CLU_067218_4_3_0"/>
<evidence type="ECO:0000259" key="13">
    <source>
        <dbReference type="PROSITE" id="PS51379"/>
    </source>
</evidence>
<comment type="cofactor">
    <cofactor evidence="12">
        <name>[4Fe-4S] cluster</name>
        <dbReference type="ChEBI" id="CHEBI:49883"/>
    </cofactor>
    <text evidence="12">Binds 2 [4Fe-4S] clusters per subunit.</text>
</comment>
<dbReference type="GO" id="GO:0050136">
    <property type="term" value="F:NADH dehydrogenase (quinone) (non-electrogenic) activity"/>
    <property type="evidence" value="ECO:0007669"/>
    <property type="project" value="UniProtKB-UniRule"/>
</dbReference>
<sequence length="167" mass="19134">MPINVKVMNRPVEQVSYIRATLSGMANTFRHFVSGRRHEVTTQYPEEKEAISRRWRGTHRMLTTETGKAKCVACGLCPTVCPANCIKLVPGEDEDGNRYPLVFEIDEFRCIFCGYCQEVCPEEAIHVGRHYENAEYSREGFVYDLERLTAQTHPVCEMWDPADPLGE</sequence>
<keyword evidence="15" id="KW-1185">Reference proteome</keyword>
<evidence type="ECO:0000256" key="7">
    <source>
        <dbReference type="ARBA" id="ARBA00023004"/>
    </source>
</evidence>
<dbReference type="Gene3D" id="3.30.70.3270">
    <property type="match status" value="1"/>
</dbReference>
<evidence type="ECO:0000256" key="12">
    <source>
        <dbReference type="HAMAP-Rule" id="MF_01351"/>
    </source>
</evidence>
<keyword evidence="9 12" id="KW-0520">NAD</keyword>
<dbReference type="PROSITE" id="PS00198">
    <property type="entry name" value="4FE4S_FER_1"/>
    <property type="match status" value="1"/>
</dbReference>
<keyword evidence="5" id="KW-0677">Repeat</keyword>
<protein>
    <recommendedName>
        <fullName evidence="12">NADH-quinone oxidoreductase subunit I</fullName>
        <ecNumber evidence="12">7.1.1.-</ecNumber>
    </recommendedName>
    <alternativeName>
        <fullName evidence="12">NADH dehydrogenase I subunit I</fullName>
    </alternativeName>
    <alternativeName>
        <fullName evidence="12">NDH-1 subunit I</fullName>
    </alternativeName>
</protein>
<keyword evidence="8 12" id="KW-0411">Iron-sulfur</keyword>
<feature type="binding site" evidence="12">
    <location>
        <position position="74"/>
    </location>
    <ligand>
        <name>[4Fe-4S] cluster</name>
        <dbReference type="ChEBI" id="CHEBI:49883"/>
        <label>1</label>
    </ligand>
</feature>
<keyword evidence="2 12" id="KW-0004">4Fe-4S</keyword>
<keyword evidence="3 12" id="KW-0874">Quinone</keyword>
<keyword evidence="1 12" id="KW-1003">Cell membrane</keyword>
<dbReference type="PROSITE" id="PS51379">
    <property type="entry name" value="4FE4S_FER_2"/>
    <property type="match status" value="2"/>
</dbReference>
<dbReference type="SUPFAM" id="SSF54862">
    <property type="entry name" value="4Fe-4S ferredoxins"/>
    <property type="match status" value="1"/>
</dbReference>
<evidence type="ECO:0000313" key="15">
    <source>
        <dbReference type="Proteomes" id="UP000019151"/>
    </source>
</evidence>
<feature type="binding site" evidence="12">
    <location>
        <position position="77"/>
    </location>
    <ligand>
        <name>[4Fe-4S] cluster</name>
        <dbReference type="ChEBI" id="CHEBI:49883"/>
        <label>1</label>
    </ligand>
</feature>
<evidence type="ECO:0000256" key="1">
    <source>
        <dbReference type="ARBA" id="ARBA00022475"/>
    </source>
</evidence>
<dbReference type="PANTHER" id="PTHR10849:SF24">
    <property type="entry name" value="NADH-QUINONE OXIDOREDUCTASE SUBUNIT I 2"/>
    <property type="match status" value="1"/>
</dbReference>
<dbReference type="InterPro" id="IPR017900">
    <property type="entry name" value="4Fe4S_Fe_S_CS"/>
</dbReference>
<dbReference type="NCBIfam" id="TIGR01971">
    <property type="entry name" value="NuoI"/>
    <property type="match status" value="1"/>
</dbReference>
<dbReference type="KEGG" id="gba:J421_3287"/>
<dbReference type="Proteomes" id="UP000019151">
    <property type="component" value="Chromosome"/>
</dbReference>
<feature type="binding site" evidence="12">
    <location>
        <position position="81"/>
    </location>
    <ligand>
        <name>[4Fe-4S] cluster</name>
        <dbReference type="ChEBI" id="CHEBI:49883"/>
        <label>2</label>
    </ligand>
</feature>
<comment type="subcellular location">
    <subcellularLocation>
        <location evidence="12">Cell membrane</location>
        <topology evidence="12">Peripheral membrane protein</topology>
    </subcellularLocation>
</comment>
<dbReference type="InterPro" id="IPR010226">
    <property type="entry name" value="NADH_quinone_OxRdtase_chainI"/>
</dbReference>
<proteinExistence type="inferred from homology"/>
<feature type="domain" description="4Fe-4S ferredoxin-type" evidence="13">
    <location>
        <begin position="62"/>
        <end position="91"/>
    </location>
</feature>
<organism evidence="14 15">
    <name type="scientific">Gemmatirosa kalamazoonensis</name>
    <dbReference type="NCBI Taxonomy" id="861299"/>
    <lineage>
        <taxon>Bacteria</taxon>
        <taxon>Pseudomonadati</taxon>
        <taxon>Gemmatimonadota</taxon>
        <taxon>Gemmatimonadia</taxon>
        <taxon>Gemmatimonadales</taxon>
        <taxon>Gemmatimonadaceae</taxon>
        <taxon>Gemmatirosa</taxon>
    </lineage>
</organism>
<keyword evidence="10 12" id="KW-0830">Ubiquinone</keyword>
<keyword evidence="6 12" id="KW-1278">Translocase</keyword>
<feature type="binding site" evidence="12">
    <location>
        <position position="113"/>
    </location>
    <ligand>
        <name>[4Fe-4S] cluster</name>
        <dbReference type="ChEBI" id="CHEBI:49883"/>
        <label>2</label>
    </ligand>
</feature>
<dbReference type="STRING" id="861299.J421_3287"/>
<dbReference type="InterPro" id="IPR017896">
    <property type="entry name" value="4Fe4S_Fe-S-bd"/>
</dbReference>
<dbReference type="GO" id="GO:0051539">
    <property type="term" value="F:4 iron, 4 sulfur cluster binding"/>
    <property type="evidence" value="ECO:0007669"/>
    <property type="project" value="UniProtKB-KW"/>
</dbReference>
<evidence type="ECO:0000256" key="8">
    <source>
        <dbReference type="ARBA" id="ARBA00023014"/>
    </source>
</evidence>
<dbReference type="HAMAP" id="MF_01351">
    <property type="entry name" value="NDH1_NuoI"/>
    <property type="match status" value="1"/>
</dbReference>
<dbReference type="AlphaFoldDB" id="W0RIA7"/>
<comment type="catalytic activity">
    <reaction evidence="12">
        <text>a quinone + NADH + 5 H(+)(in) = a quinol + NAD(+) + 4 H(+)(out)</text>
        <dbReference type="Rhea" id="RHEA:57888"/>
        <dbReference type="ChEBI" id="CHEBI:15378"/>
        <dbReference type="ChEBI" id="CHEBI:24646"/>
        <dbReference type="ChEBI" id="CHEBI:57540"/>
        <dbReference type="ChEBI" id="CHEBI:57945"/>
        <dbReference type="ChEBI" id="CHEBI:132124"/>
    </reaction>
</comment>